<evidence type="ECO:0000256" key="2">
    <source>
        <dbReference type="ARBA" id="ARBA00022803"/>
    </source>
</evidence>
<keyword evidence="1" id="KW-0677">Repeat</keyword>
<evidence type="ECO:0000313" key="6">
    <source>
        <dbReference type="Proteomes" id="UP001501436"/>
    </source>
</evidence>
<keyword evidence="2 3" id="KW-0802">TPR repeat</keyword>
<feature type="repeat" description="TPR" evidence="3">
    <location>
        <begin position="193"/>
        <end position="226"/>
    </location>
</feature>
<feature type="chain" id="PRO_5045707770" description="Tetratricopeptide repeat protein" evidence="4">
    <location>
        <begin position="24"/>
        <end position="557"/>
    </location>
</feature>
<gene>
    <name evidence="5" type="ORF">GCM10023313_31640</name>
</gene>
<dbReference type="SUPFAM" id="SSF48452">
    <property type="entry name" value="TPR-like"/>
    <property type="match status" value="2"/>
</dbReference>
<keyword evidence="4" id="KW-0732">Signal</keyword>
<evidence type="ECO:0000313" key="5">
    <source>
        <dbReference type="EMBL" id="GAA4924878.1"/>
    </source>
</evidence>
<name>A0ABP9G7A2_9SPHI</name>
<dbReference type="Pfam" id="PF13432">
    <property type="entry name" value="TPR_16"/>
    <property type="match status" value="1"/>
</dbReference>
<feature type="signal peptide" evidence="4">
    <location>
        <begin position="1"/>
        <end position="23"/>
    </location>
</feature>
<feature type="repeat" description="TPR" evidence="3">
    <location>
        <begin position="159"/>
        <end position="192"/>
    </location>
</feature>
<dbReference type="InterPro" id="IPR051685">
    <property type="entry name" value="Ycf3/AcsC/BcsC/TPR_MFPF"/>
</dbReference>
<comment type="caution">
    <text evidence="5">The sequence shown here is derived from an EMBL/GenBank/DDBJ whole genome shotgun (WGS) entry which is preliminary data.</text>
</comment>
<accession>A0ABP9G7A2</accession>
<evidence type="ECO:0000256" key="4">
    <source>
        <dbReference type="SAM" id="SignalP"/>
    </source>
</evidence>
<sequence length="557" mass="61660">MKEISKIATAALPLMLMGSSVFSQSLDDAKKAIDAEQYQKAKSMLKNLTQTQADKDENYFYLGWVYILQDYPDSAKAVFTQGIAKNPKSALNYAGLGAVARLEKNSAGATTNFNQAISQAGKNSTPYLYVGEAYLLDPADAKAAADVLAKGKAVNAKDAALLVELGNANRLLVKSSDALTNYQEALAVDPKSAAATVAKGVLWRYANNFEQSEAEYKAALAINPNYGPAYREWAETDLRWAFNDPKMASVKVKEGVENYKKYLSLTDRSIESRMRYADFLLAAGDYPTLQAEVAELEKLPGANTNLKIYRYKAYAAYENKDYPAALAGMKKFMAEAGEKRIIPRDYLYLGRIQIASGDDSSGINNLKKAVELDTTQAELYAEIAKTLYQKKKYVEAGDAYNEFTQKGGRAVKLTDYFYEGLSYYFGYDAKKGNEEVLTKADSAFSYIIQKTANQPFADAYLYRARVNEMKEKDRNNIVGYAKPFYEKYIEVVTAKGAPDDKAKKGLSEAYVYLGNYAAYKEKDNAKATENFTKARELDPTNKSVLAFFSKKGGATGK</sequence>
<organism evidence="5 6">
    <name type="scientific">Mucilaginibacter defluvii</name>
    <dbReference type="NCBI Taxonomy" id="1196019"/>
    <lineage>
        <taxon>Bacteria</taxon>
        <taxon>Pseudomonadati</taxon>
        <taxon>Bacteroidota</taxon>
        <taxon>Sphingobacteriia</taxon>
        <taxon>Sphingobacteriales</taxon>
        <taxon>Sphingobacteriaceae</taxon>
        <taxon>Mucilaginibacter</taxon>
    </lineage>
</organism>
<dbReference type="EMBL" id="BAABJI010000002">
    <property type="protein sequence ID" value="GAA4924878.1"/>
    <property type="molecule type" value="Genomic_DNA"/>
</dbReference>
<proteinExistence type="predicted"/>
<protein>
    <recommendedName>
        <fullName evidence="7">Tetratricopeptide repeat protein</fullName>
    </recommendedName>
</protein>
<dbReference type="PROSITE" id="PS50005">
    <property type="entry name" value="TPR"/>
    <property type="match status" value="2"/>
</dbReference>
<dbReference type="InterPro" id="IPR011990">
    <property type="entry name" value="TPR-like_helical_dom_sf"/>
</dbReference>
<evidence type="ECO:0008006" key="7">
    <source>
        <dbReference type="Google" id="ProtNLM"/>
    </source>
</evidence>
<dbReference type="PANTHER" id="PTHR44943">
    <property type="entry name" value="CELLULOSE SYNTHASE OPERON PROTEIN C"/>
    <property type="match status" value="1"/>
</dbReference>
<dbReference type="SMART" id="SM00028">
    <property type="entry name" value="TPR"/>
    <property type="match status" value="6"/>
</dbReference>
<reference evidence="6" key="1">
    <citation type="journal article" date="2019" name="Int. J. Syst. Evol. Microbiol.">
        <title>The Global Catalogue of Microorganisms (GCM) 10K type strain sequencing project: providing services to taxonomists for standard genome sequencing and annotation.</title>
        <authorList>
            <consortium name="The Broad Institute Genomics Platform"/>
            <consortium name="The Broad Institute Genome Sequencing Center for Infectious Disease"/>
            <person name="Wu L."/>
            <person name="Ma J."/>
        </authorList>
    </citation>
    <scope>NUCLEOTIDE SEQUENCE [LARGE SCALE GENOMIC DNA]</scope>
    <source>
        <strain evidence="6">JCM 18283</strain>
    </source>
</reference>
<evidence type="ECO:0000256" key="3">
    <source>
        <dbReference type="PROSITE-ProRule" id="PRU00339"/>
    </source>
</evidence>
<dbReference type="InterPro" id="IPR019734">
    <property type="entry name" value="TPR_rpt"/>
</dbReference>
<evidence type="ECO:0000256" key="1">
    <source>
        <dbReference type="ARBA" id="ARBA00022737"/>
    </source>
</evidence>
<dbReference type="PANTHER" id="PTHR44943:SF4">
    <property type="entry name" value="TPR REPEAT-CONTAINING PROTEIN MJ0798"/>
    <property type="match status" value="1"/>
</dbReference>
<dbReference type="Proteomes" id="UP001501436">
    <property type="component" value="Unassembled WGS sequence"/>
</dbReference>
<keyword evidence="6" id="KW-1185">Reference proteome</keyword>
<dbReference type="Gene3D" id="1.25.40.10">
    <property type="entry name" value="Tetratricopeptide repeat domain"/>
    <property type="match status" value="2"/>
</dbReference>
<dbReference type="RefSeq" id="WP_345332433.1">
    <property type="nucleotide sequence ID" value="NZ_BAABJI010000002.1"/>
</dbReference>